<dbReference type="Proteomes" id="UP001374579">
    <property type="component" value="Unassembled WGS sequence"/>
</dbReference>
<feature type="transmembrane region" description="Helical" evidence="1">
    <location>
        <begin position="33"/>
        <end position="52"/>
    </location>
</feature>
<gene>
    <name evidence="2" type="ORF">V1264_019245</name>
</gene>
<dbReference type="AlphaFoldDB" id="A0AAN9BG56"/>
<name>A0AAN9BG56_9CAEN</name>
<evidence type="ECO:0000313" key="3">
    <source>
        <dbReference type="Proteomes" id="UP001374579"/>
    </source>
</evidence>
<sequence length="80" mass="9483">MVVGAGRLMKYPYSITGKLALFPYRWHWKNGRFVRFLGYTLVGVLPLIFKIHSAVHNPGNVRQWEEIRKKRLHTHFDPVH</sequence>
<proteinExistence type="predicted"/>
<organism evidence="2 3">
    <name type="scientific">Littorina saxatilis</name>
    <dbReference type="NCBI Taxonomy" id="31220"/>
    <lineage>
        <taxon>Eukaryota</taxon>
        <taxon>Metazoa</taxon>
        <taxon>Spiralia</taxon>
        <taxon>Lophotrochozoa</taxon>
        <taxon>Mollusca</taxon>
        <taxon>Gastropoda</taxon>
        <taxon>Caenogastropoda</taxon>
        <taxon>Littorinimorpha</taxon>
        <taxon>Littorinoidea</taxon>
        <taxon>Littorinidae</taxon>
        <taxon>Littorina</taxon>
    </lineage>
</organism>
<protein>
    <submittedName>
        <fullName evidence="2">Uncharacterized protein</fullName>
    </submittedName>
</protein>
<comment type="caution">
    <text evidence="2">The sequence shown here is derived from an EMBL/GenBank/DDBJ whole genome shotgun (WGS) entry which is preliminary data.</text>
</comment>
<evidence type="ECO:0000256" key="1">
    <source>
        <dbReference type="SAM" id="Phobius"/>
    </source>
</evidence>
<keyword evidence="1" id="KW-0472">Membrane</keyword>
<keyword evidence="1" id="KW-1133">Transmembrane helix</keyword>
<accession>A0AAN9BG56</accession>
<dbReference type="EMBL" id="JBAMIC010000008">
    <property type="protein sequence ID" value="KAK7104548.1"/>
    <property type="molecule type" value="Genomic_DNA"/>
</dbReference>
<keyword evidence="3" id="KW-1185">Reference proteome</keyword>
<evidence type="ECO:0000313" key="2">
    <source>
        <dbReference type="EMBL" id="KAK7104548.1"/>
    </source>
</evidence>
<keyword evidence="1" id="KW-0812">Transmembrane</keyword>
<reference evidence="2 3" key="1">
    <citation type="submission" date="2024-02" db="EMBL/GenBank/DDBJ databases">
        <title>Chromosome-scale genome assembly of the rough periwinkle Littorina saxatilis.</title>
        <authorList>
            <person name="De Jode A."/>
            <person name="Faria R."/>
            <person name="Formenti G."/>
            <person name="Sims Y."/>
            <person name="Smith T.P."/>
            <person name="Tracey A."/>
            <person name="Wood J.M.D."/>
            <person name="Zagrodzka Z.B."/>
            <person name="Johannesson K."/>
            <person name="Butlin R.K."/>
            <person name="Leder E.H."/>
        </authorList>
    </citation>
    <scope>NUCLEOTIDE SEQUENCE [LARGE SCALE GENOMIC DNA]</scope>
    <source>
        <strain evidence="2">Snail1</strain>
        <tissue evidence="2">Muscle</tissue>
    </source>
</reference>